<comment type="caution">
    <text evidence="4">The sequence shown here is derived from an EMBL/GenBank/DDBJ whole genome shotgun (WGS) entry which is preliminary data.</text>
</comment>
<dbReference type="AlphaFoldDB" id="A0A4R4RK94"/>
<feature type="transmembrane region" description="Helical" evidence="2">
    <location>
        <begin position="78"/>
        <end position="100"/>
    </location>
</feature>
<keyword evidence="5" id="KW-1185">Reference proteome</keyword>
<dbReference type="InterPro" id="IPR025565">
    <property type="entry name" value="DUF4328"/>
</dbReference>
<feature type="domain" description="DUF4328" evidence="3">
    <location>
        <begin position="69"/>
        <end position="214"/>
    </location>
</feature>
<feature type="transmembrane region" description="Helical" evidence="2">
    <location>
        <begin position="33"/>
        <end position="58"/>
    </location>
</feature>
<dbReference type="EMBL" id="SMKL01000036">
    <property type="protein sequence ID" value="TDC49920.1"/>
    <property type="molecule type" value="Genomic_DNA"/>
</dbReference>
<dbReference type="RefSeq" id="WP_131984442.1">
    <property type="nucleotide sequence ID" value="NZ_SMKL01000036.1"/>
</dbReference>
<evidence type="ECO:0000256" key="2">
    <source>
        <dbReference type="SAM" id="Phobius"/>
    </source>
</evidence>
<feature type="compositionally biased region" description="Pro residues" evidence="1">
    <location>
        <begin position="252"/>
        <end position="275"/>
    </location>
</feature>
<evidence type="ECO:0000256" key="1">
    <source>
        <dbReference type="SAM" id="MobiDB-lite"/>
    </source>
</evidence>
<reference evidence="4 5" key="1">
    <citation type="submission" date="2019-02" db="EMBL/GenBank/DDBJ databases">
        <title>Draft genome sequences of novel Actinobacteria.</title>
        <authorList>
            <person name="Sahin N."/>
            <person name="Ay H."/>
            <person name="Saygin H."/>
        </authorList>
    </citation>
    <scope>NUCLEOTIDE SEQUENCE [LARGE SCALE GENOMIC DNA]</scope>
    <source>
        <strain evidence="4 5">KC603</strain>
    </source>
</reference>
<feature type="compositionally biased region" description="Pro residues" evidence="1">
    <location>
        <begin position="287"/>
        <end position="302"/>
    </location>
</feature>
<dbReference type="Proteomes" id="UP000295621">
    <property type="component" value="Unassembled WGS sequence"/>
</dbReference>
<name>A0A4R4RK94_9ACTN</name>
<sequence length="302" mass="31770">MSFYDQPDHGQGGVAWAAPPAPESTSLSGLRTALTVLLGVAALIGLVTVVASGVRIRVVGDFIAGSADVERLDAADDLVVISGWLWILIVLAIAPVFIVWQYRHARNARVLGSTSWGPGWAIGGWFIPIANFVLPVRQLWVASKFSDPRQNGAGIVIAWGITWAITTTVSRAAGRQETNTLEDFRSMDTTSLVGGVLGIAAAGLAILMVRELTRKQETMLSERLALLGRPAQAAWPPPYGRQPSPAWQPHAGPAPYPTPPVNPVTPPAGPSPFAPRPDTAPGNPGAPRTPPAPPPVPPSSTP</sequence>
<evidence type="ECO:0000259" key="3">
    <source>
        <dbReference type="Pfam" id="PF14219"/>
    </source>
</evidence>
<dbReference type="OrthoDB" id="4174975at2"/>
<accession>A0A4R4RK94</accession>
<keyword evidence="2" id="KW-1133">Transmembrane helix</keyword>
<feature type="transmembrane region" description="Helical" evidence="2">
    <location>
        <begin position="120"/>
        <end position="140"/>
    </location>
</feature>
<evidence type="ECO:0000313" key="4">
    <source>
        <dbReference type="EMBL" id="TDC49920.1"/>
    </source>
</evidence>
<keyword evidence="2" id="KW-0472">Membrane</keyword>
<protein>
    <submittedName>
        <fullName evidence="4">DUF4328 domain-containing protein</fullName>
    </submittedName>
</protein>
<gene>
    <name evidence="4" type="ORF">E1212_16710</name>
</gene>
<dbReference type="Pfam" id="PF14219">
    <property type="entry name" value="DUF4328"/>
    <property type="match status" value="1"/>
</dbReference>
<evidence type="ECO:0000313" key="5">
    <source>
        <dbReference type="Proteomes" id="UP000295621"/>
    </source>
</evidence>
<feature type="compositionally biased region" description="Low complexity" evidence="1">
    <location>
        <begin position="276"/>
        <end position="286"/>
    </location>
</feature>
<keyword evidence="2" id="KW-0812">Transmembrane</keyword>
<organism evidence="4 5">
    <name type="scientific">Jiangella ureilytica</name>
    <dbReference type="NCBI Taxonomy" id="2530374"/>
    <lineage>
        <taxon>Bacteria</taxon>
        <taxon>Bacillati</taxon>
        <taxon>Actinomycetota</taxon>
        <taxon>Actinomycetes</taxon>
        <taxon>Jiangellales</taxon>
        <taxon>Jiangellaceae</taxon>
        <taxon>Jiangella</taxon>
    </lineage>
</organism>
<feature type="region of interest" description="Disordered" evidence="1">
    <location>
        <begin position="235"/>
        <end position="302"/>
    </location>
</feature>
<feature type="transmembrane region" description="Helical" evidence="2">
    <location>
        <begin position="192"/>
        <end position="209"/>
    </location>
</feature>
<feature type="transmembrane region" description="Helical" evidence="2">
    <location>
        <begin position="152"/>
        <end position="172"/>
    </location>
</feature>
<proteinExistence type="predicted"/>